<evidence type="ECO:0000313" key="2">
    <source>
        <dbReference type="Proteomes" id="UP000036367"/>
    </source>
</evidence>
<keyword evidence="2" id="KW-1185">Reference proteome</keyword>
<organism evidence="1 2">
    <name type="scientific">Rhodopirellula islandica</name>
    <dbReference type="NCBI Taxonomy" id="595434"/>
    <lineage>
        <taxon>Bacteria</taxon>
        <taxon>Pseudomonadati</taxon>
        <taxon>Planctomycetota</taxon>
        <taxon>Planctomycetia</taxon>
        <taxon>Pirellulales</taxon>
        <taxon>Pirellulaceae</taxon>
        <taxon>Rhodopirellula</taxon>
    </lineage>
</organism>
<proteinExistence type="predicted"/>
<dbReference type="Proteomes" id="UP000036367">
    <property type="component" value="Unassembled WGS sequence"/>
</dbReference>
<dbReference type="AlphaFoldDB" id="A0A0J1B4A1"/>
<name>A0A0J1B4A1_RHOIS</name>
<comment type="caution">
    <text evidence="1">The sequence shown here is derived from an EMBL/GenBank/DDBJ whole genome shotgun (WGS) entry which is preliminary data.</text>
</comment>
<sequence>MRENRGERQRLTYPMTPAYLLSVRNPKEKRPSTGMLERF</sequence>
<accession>A0A0J1B4A1</accession>
<gene>
    <name evidence="1" type="ORF">RISK_006579</name>
</gene>
<protein>
    <submittedName>
        <fullName evidence="1">Uncharacterized protein</fullName>
    </submittedName>
</protein>
<dbReference type="PATRIC" id="fig|595434.4.peg.6259"/>
<reference evidence="1" key="1">
    <citation type="submission" date="2015-05" db="EMBL/GenBank/DDBJ databases">
        <title>Permanent draft genome of Rhodopirellula islandicus K833.</title>
        <authorList>
            <person name="Kizina J."/>
            <person name="Richter M."/>
            <person name="Glockner F.O."/>
            <person name="Harder J."/>
        </authorList>
    </citation>
    <scope>NUCLEOTIDE SEQUENCE [LARGE SCALE GENOMIC DNA]</scope>
    <source>
        <strain evidence="1">K833</strain>
    </source>
</reference>
<dbReference type="EMBL" id="LECT01000054">
    <property type="protein sequence ID" value="KLU01423.1"/>
    <property type="molecule type" value="Genomic_DNA"/>
</dbReference>
<evidence type="ECO:0000313" key="1">
    <source>
        <dbReference type="EMBL" id="KLU01423.1"/>
    </source>
</evidence>
<dbReference type="STRING" id="595434.RISK_006579"/>